<comment type="caution">
    <text evidence="3">The sequence shown here is derived from an EMBL/GenBank/DDBJ whole genome shotgun (WGS) entry which is preliminary data.</text>
</comment>
<accession>A0A5B1CQE1</accession>
<evidence type="ECO:0000259" key="2">
    <source>
        <dbReference type="PROSITE" id="PS51819"/>
    </source>
</evidence>
<dbReference type="OrthoDB" id="9800322at2"/>
<dbReference type="EMBL" id="VRLW01000001">
    <property type="protein sequence ID" value="KAA1262069.1"/>
    <property type="molecule type" value="Genomic_DNA"/>
</dbReference>
<dbReference type="Pfam" id="PF00903">
    <property type="entry name" value="Glyoxalase"/>
    <property type="match status" value="1"/>
</dbReference>
<dbReference type="InterPro" id="IPR029068">
    <property type="entry name" value="Glyas_Bleomycin-R_OHBP_Dase"/>
</dbReference>
<dbReference type="Gene3D" id="3.10.180.10">
    <property type="entry name" value="2,3-Dihydroxybiphenyl 1,2-Dioxygenase, domain 1"/>
    <property type="match status" value="1"/>
</dbReference>
<dbReference type="InterPro" id="IPR018146">
    <property type="entry name" value="Glyoxalase_1_CS"/>
</dbReference>
<dbReference type="GO" id="GO:0046872">
    <property type="term" value="F:metal ion binding"/>
    <property type="evidence" value="ECO:0007669"/>
    <property type="project" value="UniProtKB-KW"/>
</dbReference>
<feature type="domain" description="VOC" evidence="2">
    <location>
        <begin position="6"/>
        <end position="121"/>
    </location>
</feature>
<dbReference type="PROSITE" id="PS51819">
    <property type="entry name" value="VOC"/>
    <property type="match status" value="1"/>
</dbReference>
<dbReference type="Proteomes" id="UP000322699">
    <property type="component" value="Unassembled WGS sequence"/>
</dbReference>
<gene>
    <name evidence="3" type="primary">fosB</name>
    <name evidence="3" type="ORF">LF1_46300</name>
</gene>
<name>A0A5B1CQE1_9BACT</name>
<evidence type="ECO:0000313" key="4">
    <source>
        <dbReference type="Proteomes" id="UP000322699"/>
    </source>
</evidence>
<keyword evidence="3" id="KW-0808">Transferase</keyword>
<dbReference type="RefSeq" id="WP_068261846.1">
    <property type="nucleotide sequence ID" value="NZ_LWSK01000028.1"/>
</dbReference>
<proteinExistence type="predicted"/>
<dbReference type="PANTHER" id="PTHR46142">
    <property type="match status" value="1"/>
</dbReference>
<dbReference type="InterPro" id="IPR004360">
    <property type="entry name" value="Glyas_Fos-R_dOase_dom"/>
</dbReference>
<evidence type="ECO:0000313" key="3">
    <source>
        <dbReference type="EMBL" id="KAA1262069.1"/>
    </source>
</evidence>
<dbReference type="PANTHER" id="PTHR46142:SF3">
    <property type="entry name" value="F18B13.24 PROTEIN"/>
    <property type="match status" value="1"/>
</dbReference>
<dbReference type="PROSITE" id="PS00934">
    <property type="entry name" value="GLYOXALASE_I_1"/>
    <property type="match status" value="1"/>
</dbReference>
<keyword evidence="1" id="KW-0479">Metal-binding</keyword>
<protein>
    <submittedName>
        <fullName evidence="3">Metallothiol transferase FosB</fullName>
    </submittedName>
</protein>
<keyword evidence="4" id="KW-1185">Reference proteome</keyword>
<reference evidence="3 4" key="1">
    <citation type="submission" date="2019-08" db="EMBL/GenBank/DDBJ databases">
        <title>Deep-cultivation of Planctomycetes and their phenomic and genomic characterization uncovers novel biology.</title>
        <authorList>
            <person name="Wiegand S."/>
            <person name="Jogler M."/>
            <person name="Boedeker C."/>
            <person name="Pinto D."/>
            <person name="Vollmers J."/>
            <person name="Rivas-Marin E."/>
            <person name="Kohn T."/>
            <person name="Peeters S.H."/>
            <person name="Heuer A."/>
            <person name="Rast P."/>
            <person name="Oberbeckmann S."/>
            <person name="Bunk B."/>
            <person name="Jeske O."/>
            <person name="Meyerdierks A."/>
            <person name="Storesund J.E."/>
            <person name="Kallscheuer N."/>
            <person name="Luecker S."/>
            <person name="Lage O.M."/>
            <person name="Pohl T."/>
            <person name="Merkel B.J."/>
            <person name="Hornburger P."/>
            <person name="Mueller R.-W."/>
            <person name="Bruemmer F."/>
            <person name="Labrenz M."/>
            <person name="Spormann A.M."/>
            <person name="Op Den Camp H."/>
            <person name="Overmann J."/>
            <person name="Amann R."/>
            <person name="Jetten M.S.M."/>
            <person name="Mascher T."/>
            <person name="Medema M.H."/>
            <person name="Devos D.P."/>
            <person name="Kaster A.-K."/>
            <person name="Ovreas L."/>
            <person name="Rohde M."/>
            <person name="Galperin M.Y."/>
            <person name="Jogler C."/>
        </authorList>
    </citation>
    <scope>NUCLEOTIDE SEQUENCE [LARGE SCALE GENOMIC DNA]</scope>
    <source>
        <strain evidence="3 4">LF1</strain>
    </source>
</reference>
<dbReference type="InterPro" id="IPR037523">
    <property type="entry name" value="VOC_core"/>
</dbReference>
<sequence>MSNVKQLDHVALHVADVEISVVFYRDVMGFPPLDRPAFNFPGAWFRLGITQELHLIGDRSDPVHSHHRGGHFAIAVDSLDEWEARFDAAGAKWLPRKIRPDGAMQTFVSDPDGNWIELCVHV</sequence>
<dbReference type="GO" id="GO:0016740">
    <property type="term" value="F:transferase activity"/>
    <property type="evidence" value="ECO:0007669"/>
    <property type="project" value="UniProtKB-KW"/>
</dbReference>
<dbReference type="AlphaFoldDB" id="A0A5B1CQE1"/>
<dbReference type="GO" id="GO:0004462">
    <property type="term" value="F:lactoylglutathione lyase activity"/>
    <property type="evidence" value="ECO:0007669"/>
    <property type="project" value="InterPro"/>
</dbReference>
<organism evidence="3 4">
    <name type="scientific">Rubripirellula obstinata</name>
    <dbReference type="NCBI Taxonomy" id="406547"/>
    <lineage>
        <taxon>Bacteria</taxon>
        <taxon>Pseudomonadati</taxon>
        <taxon>Planctomycetota</taxon>
        <taxon>Planctomycetia</taxon>
        <taxon>Pirellulales</taxon>
        <taxon>Pirellulaceae</taxon>
        <taxon>Rubripirellula</taxon>
    </lineage>
</organism>
<evidence type="ECO:0000256" key="1">
    <source>
        <dbReference type="ARBA" id="ARBA00022723"/>
    </source>
</evidence>
<dbReference type="SUPFAM" id="SSF54593">
    <property type="entry name" value="Glyoxalase/Bleomycin resistance protein/Dihydroxybiphenyl dioxygenase"/>
    <property type="match status" value="1"/>
</dbReference>